<feature type="region of interest" description="G5" evidence="15">
    <location>
        <begin position="532"/>
        <end position="534"/>
    </location>
</feature>
<evidence type="ECO:0000256" key="10">
    <source>
        <dbReference type="ARBA" id="ARBA00023134"/>
    </source>
</evidence>
<evidence type="ECO:0000256" key="11">
    <source>
        <dbReference type="ARBA" id="ARBA00023242"/>
    </source>
</evidence>
<evidence type="ECO:0000256" key="6">
    <source>
        <dbReference type="ARBA" id="ARBA00019149"/>
    </source>
</evidence>
<dbReference type="STRING" id="126957.T1J5D7"/>
<dbReference type="SUPFAM" id="SSF109728">
    <property type="entry name" value="Hypothetical protein AF0491, middle domain"/>
    <property type="match status" value="1"/>
</dbReference>
<feature type="domain" description="Era-type G" evidence="16">
    <location>
        <begin position="321"/>
        <end position="553"/>
    </location>
</feature>
<dbReference type="NCBIfam" id="TIGR00231">
    <property type="entry name" value="small_GTP"/>
    <property type="match status" value="1"/>
</dbReference>
<name>T1J5D7_STRMM</name>
<dbReference type="PANTHER" id="PTHR10927:SF1">
    <property type="entry name" value="RIBOSOME MATURATION PROTEIN SBDS"/>
    <property type="match status" value="1"/>
</dbReference>
<comment type="subunit">
    <text evidence="14">Associates with the 60S ribosomal subunit.</text>
</comment>
<reference evidence="18" key="1">
    <citation type="submission" date="2011-05" db="EMBL/GenBank/DDBJ databases">
        <authorList>
            <person name="Richards S.R."/>
            <person name="Qu J."/>
            <person name="Jiang H."/>
            <person name="Jhangiani S.N."/>
            <person name="Agravi P."/>
            <person name="Goodspeed R."/>
            <person name="Gross S."/>
            <person name="Mandapat C."/>
            <person name="Jackson L."/>
            <person name="Mathew T."/>
            <person name="Pu L."/>
            <person name="Thornton R."/>
            <person name="Saada N."/>
            <person name="Wilczek-Boney K.B."/>
            <person name="Lee S."/>
            <person name="Kovar C."/>
            <person name="Wu Y."/>
            <person name="Scherer S.E."/>
            <person name="Worley K.C."/>
            <person name="Muzny D.M."/>
            <person name="Gibbs R."/>
        </authorList>
    </citation>
    <scope>NUCLEOTIDE SEQUENCE</scope>
    <source>
        <strain evidence="18">Brora</strain>
    </source>
</reference>
<dbReference type="Pfam" id="PF01926">
    <property type="entry name" value="MMR_HSR1"/>
    <property type="match status" value="1"/>
</dbReference>
<dbReference type="Gene3D" id="3.30.300.20">
    <property type="match status" value="1"/>
</dbReference>
<dbReference type="GO" id="GO:0042256">
    <property type="term" value="P:cytosolic ribosome assembly"/>
    <property type="evidence" value="ECO:0007669"/>
    <property type="project" value="InterPro"/>
</dbReference>
<dbReference type="EnsemblMetazoa" id="SMAR008836-RA">
    <property type="protein sequence ID" value="SMAR008836-PA"/>
    <property type="gene ID" value="SMAR008836"/>
</dbReference>
<keyword evidence="8" id="KW-0690">Ribosome biogenesis</keyword>
<keyword evidence="11" id="KW-0539">Nucleus</keyword>
<reference evidence="17" key="2">
    <citation type="submission" date="2015-02" db="UniProtKB">
        <authorList>
            <consortium name="EnsemblMetazoa"/>
        </authorList>
    </citation>
    <scope>IDENTIFICATION</scope>
</reference>
<dbReference type="InterPro" id="IPR046928">
    <property type="entry name" value="SDO1/SBDS_C"/>
</dbReference>
<evidence type="ECO:0000313" key="17">
    <source>
        <dbReference type="EnsemblMetazoa" id="SMAR008836-PA"/>
    </source>
</evidence>
<dbReference type="InterPro" id="IPR006073">
    <property type="entry name" value="GTP-bd"/>
</dbReference>
<evidence type="ECO:0000256" key="14">
    <source>
        <dbReference type="ARBA" id="ARBA00049708"/>
    </source>
</evidence>
<keyword evidence="9 15" id="KW-0547">Nucleotide-binding</keyword>
<evidence type="ECO:0000256" key="3">
    <source>
        <dbReference type="ARBA" id="ARBA00007433"/>
    </source>
</evidence>
<dbReference type="HAMAP" id="MF_00367">
    <property type="entry name" value="GTPase_Era"/>
    <property type="match status" value="1"/>
</dbReference>
<protein>
    <recommendedName>
        <fullName evidence="6">GTPase Era, mitochondrial</fullName>
    </recommendedName>
    <alternativeName>
        <fullName evidence="13">ERA-like protein 1</fullName>
    </alternativeName>
    <alternativeName>
        <fullName evidence="5">Ribosome maturation protein SBDS</fullName>
    </alternativeName>
</protein>
<dbReference type="SUPFAM" id="SSF89895">
    <property type="entry name" value="FYSH domain"/>
    <property type="match status" value="1"/>
</dbReference>
<dbReference type="PhylomeDB" id="T1J5D7"/>
<dbReference type="SUPFAM" id="SSF52540">
    <property type="entry name" value="P-loop containing nucleoside triphosphate hydrolases"/>
    <property type="match status" value="1"/>
</dbReference>
<evidence type="ECO:0000256" key="9">
    <source>
        <dbReference type="ARBA" id="ARBA00022741"/>
    </source>
</evidence>
<dbReference type="GO" id="GO:0005525">
    <property type="term" value="F:GTP binding"/>
    <property type="evidence" value="ECO:0007669"/>
    <property type="project" value="UniProtKB-UniRule"/>
</dbReference>
<evidence type="ECO:0000256" key="15">
    <source>
        <dbReference type="PROSITE-ProRule" id="PRU01050"/>
    </source>
</evidence>
<dbReference type="InterPro" id="IPR009019">
    <property type="entry name" value="KH_sf_prok-type"/>
</dbReference>
<dbReference type="FunFam" id="3.30.1250.10:FF:000001">
    <property type="entry name" value="SBDS, ribosome maturation factor"/>
    <property type="match status" value="1"/>
</dbReference>
<dbReference type="InterPro" id="IPR018978">
    <property type="entry name" value="SDO1/SBDS_central"/>
</dbReference>
<dbReference type="InterPro" id="IPR037188">
    <property type="entry name" value="Sdo1/SBDS_central_sf"/>
</dbReference>
<dbReference type="Pfam" id="PF09377">
    <property type="entry name" value="SBDS_domain_II"/>
    <property type="match status" value="1"/>
</dbReference>
<dbReference type="PROSITE" id="PS51713">
    <property type="entry name" value="G_ERA"/>
    <property type="match status" value="1"/>
</dbReference>
<dbReference type="InterPro" id="IPR002140">
    <property type="entry name" value="Sdo1/SBDS"/>
</dbReference>
<evidence type="ECO:0000256" key="7">
    <source>
        <dbReference type="ARBA" id="ARBA00022490"/>
    </source>
</evidence>
<dbReference type="InterPro" id="IPR027417">
    <property type="entry name" value="P-loop_NTPase"/>
</dbReference>
<dbReference type="PANTHER" id="PTHR10927">
    <property type="entry name" value="RIBOSOME MATURATION PROTEIN SBDS"/>
    <property type="match status" value="1"/>
</dbReference>
<dbReference type="InterPro" id="IPR005662">
    <property type="entry name" value="GTPase_Era-like"/>
</dbReference>
<evidence type="ECO:0000256" key="8">
    <source>
        <dbReference type="ARBA" id="ARBA00022517"/>
    </source>
</evidence>
<dbReference type="InterPro" id="IPR019783">
    <property type="entry name" value="SDO1/SBDS_N"/>
</dbReference>
<evidence type="ECO:0000313" key="18">
    <source>
        <dbReference type="Proteomes" id="UP000014500"/>
    </source>
</evidence>
<keyword evidence="10 15" id="KW-0342">GTP-binding</keyword>
<dbReference type="AlphaFoldDB" id="T1J5D7"/>
<dbReference type="InterPro" id="IPR018023">
    <property type="entry name" value="Ribosome_mat_SBDS_CS"/>
</dbReference>
<dbReference type="FunFam" id="1.10.10.900:FF:000001">
    <property type="entry name" value="SBDS, ribosome maturation factor"/>
    <property type="match status" value="1"/>
</dbReference>
<dbReference type="GO" id="GO:0005634">
    <property type="term" value="C:nucleus"/>
    <property type="evidence" value="ECO:0007669"/>
    <property type="project" value="UniProtKB-SubCell"/>
</dbReference>
<evidence type="ECO:0000256" key="1">
    <source>
        <dbReference type="ARBA" id="ARBA00004123"/>
    </source>
</evidence>
<evidence type="ECO:0000256" key="12">
    <source>
        <dbReference type="ARBA" id="ARBA00025433"/>
    </source>
</evidence>
<sequence length="676" mass="76572">MSGIFTPTNQIRLTNVAIVRMKKGGKRFEIACYKNKVVSWRNNVEKDLDEVLQTHTVFLNVSKGQVAKKEDLVKIFGNDNQTEICKQILNKGELQVSERERQAQLGSTLKDIATNVADKCVNPDTKRPYPVTMIEKAMKDIHYSVKPTRNAKQQALDVIKQLKTVMNIERAQMRLKIVLPVKEGRRLKEKIVKLVSKLESENWDTSSGLDLVCLIDPGCYREIDDLIRTETKGKGSMELLNLKDMAPCILRHANKLLLSIRAAISANPWYSSIGKGDLNENESILLQKSLGNEAYTRLIPKTLDEIKQLQEQPIIQPKNPHILHVALLGLTNSGKSTLTNQLMGWRVCSVSFKAHTTRHKSKAIFVEGNKQIIFLDTPGLVSPGEKKRFKLNETMMTDPEKSIEEADLVIALIDGADKWTRVKLDSKIVRLLHMQKVKKSILVLNKVDLIRKKDLLLDVVYSLTNGQVCGQKILKIHSQPNVPKKPKSGEQMIRETKQKLKMSSDSSSEIDDAEEVDFTTGKWPLFERVFMISAKNDDGVKDLKKYILECAKPGLWVHPSSLVTDQSPSEIVLMAVREKLLDNLPRSIPYDLKLDVEMFEVDENGVLRIVVLVKCPLEGMMEYVIGGNGCTIARIAEDAKQELMNTFRCELSLKLMVIHNKKNKILKKKNFYNILS</sequence>
<dbReference type="Gene3D" id="3.30.70.240">
    <property type="match status" value="1"/>
</dbReference>
<keyword evidence="7" id="KW-0963">Cytoplasm</keyword>
<dbReference type="InterPro" id="IPR030388">
    <property type="entry name" value="G_ERA_dom"/>
</dbReference>
<evidence type="ECO:0000256" key="13">
    <source>
        <dbReference type="ARBA" id="ARBA00030975"/>
    </source>
</evidence>
<comment type="similarity">
    <text evidence="4 15">Belongs to the TRAFAC class TrmE-Era-EngA-EngB-Septin-like GTPase superfamily. Era GTPase family.</text>
</comment>
<keyword evidence="18" id="KW-1185">Reference proteome</keyword>
<comment type="similarity">
    <text evidence="3">Belongs to the SDO1/SBDS family.</text>
</comment>
<organism evidence="17 18">
    <name type="scientific">Strigamia maritima</name>
    <name type="common">European centipede</name>
    <name type="synonym">Geophilus maritimus</name>
    <dbReference type="NCBI Taxonomy" id="126957"/>
    <lineage>
        <taxon>Eukaryota</taxon>
        <taxon>Metazoa</taxon>
        <taxon>Ecdysozoa</taxon>
        <taxon>Arthropoda</taxon>
        <taxon>Myriapoda</taxon>
        <taxon>Chilopoda</taxon>
        <taxon>Pleurostigmophora</taxon>
        <taxon>Geophilomorpha</taxon>
        <taxon>Linotaeniidae</taxon>
        <taxon>Strigamia</taxon>
    </lineage>
</organism>
<evidence type="ECO:0000256" key="5">
    <source>
        <dbReference type="ARBA" id="ARBA00014814"/>
    </source>
</evidence>
<dbReference type="InterPro" id="IPR015946">
    <property type="entry name" value="KH_dom-like_a/b"/>
</dbReference>
<evidence type="ECO:0000256" key="4">
    <source>
        <dbReference type="ARBA" id="ARBA00007921"/>
    </source>
</evidence>
<evidence type="ECO:0000256" key="2">
    <source>
        <dbReference type="ARBA" id="ARBA00004496"/>
    </source>
</evidence>
<feature type="region of interest" description="G4" evidence="15">
    <location>
        <begin position="445"/>
        <end position="448"/>
    </location>
</feature>
<dbReference type="eggNOG" id="KOG2917">
    <property type="taxonomic scope" value="Eukaryota"/>
</dbReference>
<accession>T1J5D7</accession>
<dbReference type="PROSITE" id="PS01267">
    <property type="entry name" value="UPF0023"/>
    <property type="match status" value="1"/>
</dbReference>
<dbReference type="GO" id="GO:0005737">
    <property type="term" value="C:cytoplasm"/>
    <property type="evidence" value="ECO:0007669"/>
    <property type="project" value="UniProtKB-SubCell"/>
</dbReference>
<evidence type="ECO:0000259" key="16">
    <source>
        <dbReference type="PROSITE" id="PS51713"/>
    </source>
</evidence>
<dbReference type="Gene3D" id="3.30.1250.10">
    <property type="entry name" value="Ribosome maturation protein SBDS, N-terminal domain"/>
    <property type="match status" value="1"/>
</dbReference>
<dbReference type="Gene3D" id="3.40.50.300">
    <property type="entry name" value="P-loop containing nucleotide triphosphate hydrolases"/>
    <property type="match status" value="1"/>
</dbReference>
<dbReference type="InterPro" id="IPR036786">
    <property type="entry name" value="Ribosome_mat_SBDS_N_sf"/>
</dbReference>
<dbReference type="Pfam" id="PF01172">
    <property type="entry name" value="SBDS_N"/>
    <property type="match status" value="1"/>
</dbReference>
<dbReference type="CDD" id="cd04163">
    <property type="entry name" value="Era"/>
    <property type="match status" value="1"/>
</dbReference>
<comment type="subcellular location">
    <subcellularLocation>
        <location evidence="2">Cytoplasm</location>
    </subcellularLocation>
    <subcellularLocation>
        <location evidence="1">Nucleus</location>
    </subcellularLocation>
</comment>
<dbReference type="SUPFAM" id="SSF54814">
    <property type="entry name" value="Prokaryotic type KH domain (KH-domain type II)"/>
    <property type="match status" value="1"/>
</dbReference>
<feature type="region of interest" description="G3" evidence="15">
    <location>
        <begin position="376"/>
        <end position="379"/>
    </location>
</feature>
<feature type="region of interest" description="G2" evidence="15">
    <location>
        <begin position="355"/>
        <end position="359"/>
    </location>
</feature>
<comment type="function">
    <text evidence="12">Required for the assembly of mature ribosomes and ribosome biogenesis. Together with EFL1, triggers the GTP-dependent release of EIF6 from 60S pre-ribosomes in the cytoplasm, thereby activating ribosomes for translation competence by allowing 80S ribosome assembly and facilitating EIF6 recycling to the nucleus, where it is required for 60S rRNA processing and nuclear export. Required for normal levels of protein synthesis. May play a role in cellular stress resistance. May play a role in cellular response to DNA damage. May play a role in cell proliferation.</text>
</comment>
<dbReference type="CDD" id="cd22534">
    <property type="entry name" value="KH-II_Era"/>
    <property type="match status" value="1"/>
</dbReference>
<proteinExistence type="inferred from homology"/>
<dbReference type="InterPro" id="IPR005225">
    <property type="entry name" value="Small_GTP-bd"/>
</dbReference>
<dbReference type="Gene3D" id="1.10.10.900">
    <property type="entry name" value="SBDS protein C-terminal domain, subdomain 1"/>
    <property type="match status" value="1"/>
</dbReference>
<dbReference type="NCBIfam" id="TIGR00291">
    <property type="entry name" value="RNA_SBDS"/>
    <property type="match status" value="1"/>
</dbReference>
<dbReference type="EMBL" id="JH431859">
    <property type="status" value="NOT_ANNOTATED_CDS"/>
    <property type="molecule type" value="Genomic_DNA"/>
</dbReference>
<dbReference type="Proteomes" id="UP000014500">
    <property type="component" value="Unassembled WGS sequence"/>
</dbReference>
<dbReference type="HOGENOM" id="CLU_406717_0_0_1"/>
<dbReference type="InterPro" id="IPR039100">
    <property type="entry name" value="Sdo1/SBDS-like"/>
</dbReference>
<dbReference type="eggNOG" id="KOG1423">
    <property type="taxonomic scope" value="Eukaryota"/>
</dbReference>
<dbReference type="Pfam" id="PF20268">
    <property type="entry name" value="SBDS_C"/>
    <property type="match status" value="1"/>
</dbReference>
<dbReference type="GO" id="GO:0003723">
    <property type="term" value="F:RNA binding"/>
    <property type="evidence" value="ECO:0007669"/>
    <property type="project" value="InterPro"/>
</dbReference>
<feature type="region of interest" description="G1" evidence="15">
    <location>
        <begin position="329"/>
        <end position="336"/>
    </location>
</feature>